<keyword evidence="3" id="KW-1185">Reference proteome</keyword>
<reference evidence="2" key="1">
    <citation type="journal article" date="2021" name="Nat. Commun.">
        <title>Genetic determinants of endophytism in the Arabidopsis root mycobiome.</title>
        <authorList>
            <person name="Mesny F."/>
            <person name="Miyauchi S."/>
            <person name="Thiergart T."/>
            <person name="Pickel B."/>
            <person name="Atanasova L."/>
            <person name="Karlsson M."/>
            <person name="Huettel B."/>
            <person name="Barry K.W."/>
            <person name="Haridas S."/>
            <person name="Chen C."/>
            <person name="Bauer D."/>
            <person name="Andreopoulos W."/>
            <person name="Pangilinan J."/>
            <person name="LaButti K."/>
            <person name="Riley R."/>
            <person name="Lipzen A."/>
            <person name="Clum A."/>
            <person name="Drula E."/>
            <person name="Henrissat B."/>
            <person name="Kohler A."/>
            <person name="Grigoriev I.V."/>
            <person name="Martin F.M."/>
            <person name="Hacquard S."/>
        </authorList>
    </citation>
    <scope>NUCLEOTIDE SEQUENCE</scope>
    <source>
        <strain evidence="2">MPI-SDFR-AT-0073</strain>
    </source>
</reference>
<dbReference type="OrthoDB" id="9977941at2759"/>
<dbReference type="Gene3D" id="2.120.10.30">
    <property type="entry name" value="TolB, C-terminal domain"/>
    <property type="match status" value="1"/>
</dbReference>
<organism evidence="2 3">
    <name type="scientific">Truncatella angustata</name>
    <dbReference type="NCBI Taxonomy" id="152316"/>
    <lineage>
        <taxon>Eukaryota</taxon>
        <taxon>Fungi</taxon>
        <taxon>Dikarya</taxon>
        <taxon>Ascomycota</taxon>
        <taxon>Pezizomycotina</taxon>
        <taxon>Sordariomycetes</taxon>
        <taxon>Xylariomycetidae</taxon>
        <taxon>Amphisphaeriales</taxon>
        <taxon>Sporocadaceae</taxon>
        <taxon>Truncatella</taxon>
    </lineage>
</organism>
<dbReference type="PANTHER" id="PTHR42060">
    <property type="entry name" value="NHL REPEAT-CONTAINING PROTEIN-RELATED"/>
    <property type="match status" value="1"/>
</dbReference>
<dbReference type="InterPro" id="IPR011042">
    <property type="entry name" value="6-blade_b-propeller_TolB-like"/>
</dbReference>
<sequence length="320" mass="33279">MKSSLALGALATATSTAAATARQIWNFTDIITIENSALRSNGQLLLTTFTNASLYSLDTLARSPKADLVAQLPGATAIGGIAAIGADKYAIVGGIRGNYSYTNETIYTVDFSGNLSTPTVKIVATVPGATMLNGLASLPSFPHIVLATDSRQGNLWRIDTDVGTAEIAFADDLFAVPAGAVTPLGVNGIKIAGGYVYFTNTGQYIFGRVPITEDGSKAGDAEVIANATNGYDWDDFAIDTAGNFYTAQTPNAAGQVSLDGTYGTLAGGENSTLFHRPTSVTVSENTKKLYVTTGGNTINGIMYSGQVIEVQLKKNTSLST</sequence>
<dbReference type="AlphaFoldDB" id="A0A9P8RJS2"/>
<evidence type="ECO:0000313" key="2">
    <source>
        <dbReference type="EMBL" id="KAH6639975.1"/>
    </source>
</evidence>
<name>A0A9P8RJS2_9PEZI</name>
<proteinExistence type="predicted"/>
<evidence type="ECO:0000256" key="1">
    <source>
        <dbReference type="SAM" id="SignalP"/>
    </source>
</evidence>
<protein>
    <recommendedName>
        <fullName evidence="4">SMP-30/Gluconolactonase/LRE-like region domain-containing protein</fullName>
    </recommendedName>
</protein>
<keyword evidence="1" id="KW-0732">Signal</keyword>
<gene>
    <name evidence="2" type="ORF">BKA67DRAFT_528584</name>
</gene>
<evidence type="ECO:0008006" key="4">
    <source>
        <dbReference type="Google" id="ProtNLM"/>
    </source>
</evidence>
<feature type="chain" id="PRO_5040206247" description="SMP-30/Gluconolactonase/LRE-like region domain-containing protein" evidence="1">
    <location>
        <begin position="22"/>
        <end position="320"/>
    </location>
</feature>
<accession>A0A9P8RJS2</accession>
<evidence type="ECO:0000313" key="3">
    <source>
        <dbReference type="Proteomes" id="UP000758603"/>
    </source>
</evidence>
<dbReference type="PANTHER" id="PTHR42060:SF1">
    <property type="entry name" value="NHL REPEAT-CONTAINING PROTEIN"/>
    <property type="match status" value="1"/>
</dbReference>
<dbReference type="InterPro" id="IPR052998">
    <property type="entry name" value="Hetero-Diels-Alderase-like"/>
</dbReference>
<comment type="caution">
    <text evidence="2">The sequence shown here is derived from an EMBL/GenBank/DDBJ whole genome shotgun (WGS) entry which is preliminary data.</text>
</comment>
<feature type="signal peptide" evidence="1">
    <location>
        <begin position="1"/>
        <end position="21"/>
    </location>
</feature>
<dbReference type="GeneID" id="70127849"/>
<dbReference type="SUPFAM" id="SSF63829">
    <property type="entry name" value="Calcium-dependent phosphotriesterase"/>
    <property type="match status" value="1"/>
</dbReference>
<dbReference type="EMBL" id="JAGPXC010000014">
    <property type="protein sequence ID" value="KAH6639975.1"/>
    <property type="molecule type" value="Genomic_DNA"/>
</dbReference>
<dbReference type="RefSeq" id="XP_045951049.1">
    <property type="nucleotide sequence ID" value="XM_046098957.1"/>
</dbReference>
<dbReference type="Proteomes" id="UP000758603">
    <property type="component" value="Unassembled WGS sequence"/>
</dbReference>